<accession>A0A1R4KGF9</accession>
<reference evidence="2 3" key="1">
    <citation type="submission" date="2017-02" db="EMBL/GenBank/DDBJ databases">
        <authorList>
            <person name="Peterson S.W."/>
        </authorList>
    </citation>
    <scope>NUCLEOTIDE SEQUENCE [LARGE SCALE GENOMIC DNA]</scope>
    <source>
        <strain evidence="2 3">42ea</strain>
    </source>
</reference>
<evidence type="ECO:0000313" key="3">
    <source>
        <dbReference type="Proteomes" id="UP000195611"/>
    </source>
</evidence>
<feature type="transmembrane region" description="Helical" evidence="1">
    <location>
        <begin position="7"/>
        <end position="25"/>
    </location>
</feature>
<proteinExistence type="predicted"/>
<dbReference type="AlphaFoldDB" id="A0A1R4KGF9"/>
<keyword evidence="1" id="KW-0472">Membrane</keyword>
<sequence>MQKNRHIKGIIVGIISAITAMFVLSLNLNSWLSFFMIAVIIYVLATIVDKYKK</sequence>
<gene>
    <name evidence="2" type="ORF">FM115_10020</name>
</gene>
<keyword evidence="1" id="KW-1133">Transmembrane helix</keyword>
<dbReference type="RefSeq" id="WP_176935305.1">
    <property type="nucleotide sequence ID" value="NZ_FUKW01000139.1"/>
</dbReference>
<dbReference type="EMBL" id="FUKW01000139">
    <property type="protein sequence ID" value="SJN43369.1"/>
    <property type="molecule type" value="Genomic_DNA"/>
</dbReference>
<evidence type="ECO:0000313" key="2">
    <source>
        <dbReference type="EMBL" id="SJN43369.1"/>
    </source>
</evidence>
<name>A0A1R4KGF9_9LACT</name>
<organism evidence="2 3">
    <name type="scientific">Marinilactibacillus psychrotolerans 42ea</name>
    <dbReference type="NCBI Taxonomy" id="1255609"/>
    <lineage>
        <taxon>Bacteria</taxon>
        <taxon>Bacillati</taxon>
        <taxon>Bacillota</taxon>
        <taxon>Bacilli</taxon>
        <taxon>Lactobacillales</taxon>
        <taxon>Carnobacteriaceae</taxon>
        <taxon>Marinilactibacillus</taxon>
    </lineage>
</organism>
<keyword evidence="1" id="KW-0812">Transmembrane</keyword>
<feature type="transmembrane region" description="Helical" evidence="1">
    <location>
        <begin position="31"/>
        <end position="48"/>
    </location>
</feature>
<dbReference type="GeneID" id="96912548"/>
<evidence type="ECO:0000256" key="1">
    <source>
        <dbReference type="SAM" id="Phobius"/>
    </source>
</evidence>
<dbReference type="Proteomes" id="UP000195611">
    <property type="component" value="Unassembled WGS sequence"/>
</dbReference>
<protein>
    <submittedName>
        <fullName evidence="2">Uncharacterized protein</fullName>
    </submittedName>
</protein>